<dbReference type="AlphaFoldDB" id="A0A024W3I9"/>
<evidence type="ECO:0000256" key="1">
    <source>
        <dbReference type="SAM" id="Phobius"/>
    </source>
</evidence>
<proteinExistence type="predicted"/>
<evidence type="ECO:0000313" key="2">
    <source>
        <dbReference type="EMBL" id="ETW35100.1"/>
    </source>
</evidence>
<keyword evidence="1" id="KW-1133">Transmembrane helix</keyword>
<keyword evidence="1" id="KW-0472">Membrane</keyword>
<keyword evidence="1" id="KW-0812">Transmembrane</keyword>
<evidence type="ECO:0000313" key="3">
    <source>
        <dbReference type="Proteomes" id="UP000030708"/>
    </source>
</evidence>
<dbReference type="Proteomes" id="UP000030708">
    <property type="component" value="Unassembled WGS sequence"/>
</dbReference>
<reference evidence="2 3" key="2">
    <citation type="submission" date="2013-02" db="EMBL/GenBank/DDBJ databases">
        <title>The Genome Sequence of Plasmodium falciparum Tanzania (2000708).</title>
        <authorList>
            <consortium name="The Broad Institute Genome Sequencing Platform"/>
            <consortium name="The Broad Institute Genome Sequencing Center for Infectious Disease"/>
            <person name="Neafsey D."/>
            <person name="Cheeseman I."/>
            <person name="Volkman S."/>
            <person name="Adams J."/>
            <person name="Walker B."/>
            <person name="Young S.K."/>
            <person name="Zeng Q."/>
            <person name="Gargeya S."/>
            <person name="Fitzgerald M."/>
            <person name="Haas B."/>
            <person name="Abouelleil A."/>
            <person name="Alvarado L."/>
            <person name="Arachchi H.M."/>
            <person name="Berlin A.M."/>
            <person name="Chapman S.B."/>
            <person name="Dewar J."/>
            <person name="Goldberg J."/>
            <person name="Griggs A."/>
            <person name="Gujja S."/>
            <person name="Hansen M."/>
            <person name="Howarth C."/>
            <person name="Imamovic A."/>
            <person name="Larimer J."/>
            <person name="McCowan C."/>
            <person name="Murphy C."/>
            <person name="Neiman D."/>
            <person name="Pearson M."/>
            <person name="Priest M."/>
            <person name="Roberts A."/>
            <person name="Saif S."/>
            <person name="Shea T."/>
            <person name="Sisk P."/>
            <person name="Sykes S."/>
            <person name="Wortman J."/>
            <person name="Nusbaum C."/>
            <person name="Birren B."/>
        </authorList>
    </citation>
    <scope>NUCLEOTIDE SEQUENCE [LARGE SCALE GENOMIC DNA]</scope>
    <source>
        <strain evidence="3">Tanzania (2000708)</strain>
    </source>
</reference>
<gene>
    <name evidence="2" type="ORF">PFTANZ_04201</name>
</gene>
<sequence length="239" mass="25728">MASIKTPCISKNVDRVCNAILTDSNYWIGPVAKAGKQATALTTESVQKAQLGEVTATSTYSYMVIAYSVVAILIILLVMVIIYIVLRYLAVKELENAALLAAAQKGIATGIDKAIEGLKIKFDLEKLSGVSLNTILNAKNFKHPMILGQLVQGEYNAICESDPSNSVNALCIYRRSFNSETYKLIATDAQTVALDAGKAAAEAEEAEIILANAESSYLYGAIGYSVLVILIILLKKKNE</sequence>
<protein>
    <recommendedName>
        <fullName evidence="4">Surface antigen</fullName>
    </recommendedName>
</protein>
<dbReference type="InterPro" id="IPR006373">
    <property type="entry name" value="VSA_Rifin"/>
</dbReference>
<reference evidence="2 3" key="1">
    <citation type="submission" date="2013-02" db="EMBL/GenBank/DDBJ databases">
        <title>The Genome Annotation of Plasmodium falciparum Tanzania (2000708).</title>
        <authorList>
            <consortium name="The Broad Institute Genome Sequencing Platform"/>
            <consortium name="The Broad Institute Genome Sequencing Center for Infectious Disease"/>
            <person name="Neafsey D."/>
            <person name="Hoffman S."/>
            <person name="Volkman S."/>
            <person name="Rosenthal P."/>
            <person name="Walker B."/>
            <person name="Young S.K."/>
            <person name="Zeng Q."/>
            <person name="Gargeya S."/>
            <person name="Fitzgerald M."/>
            <person name="Haas B."/>
            <person name="Abouelleil A."/>
            <person name="Allen A.W."/>
            <person name="Alvarado L."/>
            <person name="Arachchi H.M."/>
            <person name="Berlin A.M."/>
            <person name="Chapman S.B."/>
            <person name="Gainer-Dewar J."/>
            <person name="Goldberg J."/>
            <person name="Griggs A."/>
            <person name="Gujja S."/>
            <person name="Hansen M."/>
            <person name="Howarth C."/>
            <person name="Imamovic A."/>
            <person name="Ireland A."/>
            <person name="Larimer J."/>
            <person name="McCowan C."/>
            <person name="Murphy C."/>
            <person name="Pearson M."/>
            <person name="Poon T.W."/>
            <person name="Priest M."/>
            <person name="Roberts A."/>
            <person name="Saif S."/>
            <person name="Shea T."/>
            <person name="Sisk P."/>
            <person name="Sykes S."/>
            <person name="Wortman J."/>
            <person name="Nusbaum C."/>
            <person name="Birren B."/>
        </authorList>
    </citation>
    <scope>NUCLEOTIDE SEQUENCE [LARGE SCALE GENOMIC DNA]</scope>
    <source>
        <strain evidence="3">Tanzania (2000708)</strain>
    </source>
</reference>
<dbReference type="EMBL" id="KI926491">
    <property type="protein sequence ID" value="ETW35100.1"/>
    <property type="molecule type" value="Genomic_DNA"/>
</dbReference>
<name>A0A024W3I9_PLAFA</name>
<organism evidence="2 3">
    <name type="scientific">Plasmodium falciparum Tanzania</name>
    <name type="common">2000708</name>
    <dbReference type="NCBI Taxonomy" id="1036725"/>
    <lineage>
        <taxon>Eukaryota</taxon>
        <taxon>Sar</taxon>
        <taxon>Alveolata</taxon>
        <taxon>Apicomplexa</taxon>
        <taxon>Aconoidasida</taxon>
        <taxon>Haemosporida</taxon>
        <taxon>Plasmodiidae</taxon>
        <taxon>Plasmodium</taxon>
        <taxon>Plasmodium (Laverania)</taxon>
    </lineage>
</organism>
<feature type="transmembrane region" description="Helical" evidence="1">
    <location>
        <begin position="217"/>
        <end position="234"/>
    </location>
</feature>
<accession>A0A024W3I9</accession>
<feature type="transmembrane region" description="Helical" evidence="1">
    <location>
        <begin position="64"/>
        <end position="86"/>
    </location>
</feature>
<dbReference type="Pfam" id="PF02009">
    <property type="entry name" value="RIFIN"/>
    <property type="match status" value="2"/>
</dbReference>
<evidence type="ECO:0008006" key="4">
    <source>
        <dbReference type="Google" id="ProtNLM"/>
    </source>
</evidence>